<keyword evidence="2" id="KW-1133">Transmembrane helix</keyword>
<dbReference type="PANTHER" id="PTHR34475:SF1">
    <property type="entry name" value="CYTOSKELETON PROTEIN RODZ"/>
    <property type="match status" value="1"/>
</dbReference>
<name>A0A1Q2D5F5_9ENTE</name>
<dbReference type="EMBL" id="CP019609">
    <property type="protein sequence ID" value="AQP53521.1"/>
    <property type="molecule type" value="Genomic_DNA"/>
</dbReference>
<dbReference type="Proteomes" id="UP000188246">
    <property type="component" value="Chromosome"/>
</dbReference>
<dbReference type="CDD" id="cd00093">
    <property type="entry name" value="HTH_XRE"/>
    <property type="match status" value="1"/>
</dbReference>
<dbReference type="InterPro" id="IPR001387">
    <property type="entry name" value="Cro/C1-type_HTH"/>
</dbReference>
<feature type="transmembrane region" description="Helical" evidence="2">
    <location>
        <begin position="109"/>
        <end position="131"/>
    </location>
</feature>
<keyword evidence="4" id="KW-1185">Reference proteome</keyword>
<keyword evidence="2" id="KW-0472">Membrane</keyword>
<feature type="compositionally biased region" description="Basic and acidic residues" evidence="1">
    <location>
        <begin position="163"/>
        <end position="180"/>
    </location>
</feature>
<sequence length="299" mass="33210">MDTIGEKLKKARIDKGLTIGDLQRITKIQRHYLEAIESNDFDAIPSDYYLRTFITQYAEVVDLNPRPLLRRFEGKPSMDSQLTPAVPVQGSRRVKYGHTANKRHVMKTYIPIVLLTITVVAIVATIGFAMWQDAKSGPLVPKPEKTTVMNQSTQTTSSTSSQETKETSSQTKEKETKKPEFKITEDTGNAITYDIYNVEKPAITLTGVNATVWFGLQETGAADLYYQNTVQAGESIQAEIPQGVSSVDVVVGAPNYLSLSVDGHDLKFNETQPITSKKVITLNFISDTDKQTDSEPNEE</sequence>
<keyword evidence="2" id="KW-0812">Transmembrane</keyword>
<protein>
    <recommendedName>
        <fullName evidence="5">DUF4115 domain-containing protein</fullName>
    </recommendedName>
</protein>
<proteinExistence type="predicted"/>
<dbReference type="RefSeq" id="WP_161485511.1">
    <property type="nucleotide sequence ID" value="NZ_CP019609.1"/>
</dbReference>
<feature type="compositionally biased region" description="Low complexity" evidence="1">
    <location>
        <begin position="151"/>
        <end position="162"/>
    </location>
</feature>
<gene>
    <name evidence="3" type="ORF">BW732_04270</name>
</gene>
<evidence type="ECO:0000313" key="4">
    <source>
        <dbReference type="Proteomes" id="UP000188246"/>
    </source>
</evidence>
<evidence type="ECO:0000256" key="1">
    <source>
        <dbReference type="SAM" id="MobiDB-lite"/>
    </source>
</evidence>
<evidence type="ECO:0008006" key="5">
    <source>
        <dbReference type="Google" id="ProtNLM"/>
    </source>
</evidence>
<dbReference type="GO" id="GO:0003677">
    <property type="term" value="F:DNA binding"/>
    <property type="evidence" value="ECO:0007669"/>
    <property type="project" value="InterPro"/>
</dbReference>
<feature type="region of interest" description="Disordered" evidence="1">
    <location>
        <begin position="139"/>
        <end position="180"/>
    </location>
</feature>
<evidence type="ECO:0000313" key="3">
    <source>
        <dbReference type="EMBL" id="AQP53521.1"/>
    </source>
</evidence>
<dbReference type="SUPFAM" id="SSF47413">
    <property type="entry name" value="lambda repressor-like DNA-binding domains"/>
    <property type="match status" value="1"/>
</dbReference>
<evidence type="ECO:0000256" key="2">
    <source>
        <dbReference type="SAM" id="Phobius"/>
    </source>
</evidence>
<organism evidence="3 4">
    <name type="scientific">Vagococcus penaei</name>
    <dbReference type="NCBI Taxonomy" id="633807"/>
    <lineage>
        <taxon>Bacteria</taxon>
        <taxon>Bacillati</taxon>
        <taxon>Bacillota</taxon>
        <taxon>Bacilli</taxon>
        <taxon>Lactobacillales</taxon>
        <taxon>Enterococcaceae</taxon>
        <taxon>Vagococcus</taxon>
    </lineage>
</organism>
<dbReference type="Pfam" id="PF13413">
    <property type="entry name" value="HTH_25"/>
    <property type="match status" value="1"/>
</dbReference>
<dbReference type="STRING" id="633807.BW732_04270"/>
<dbReference type="PANTHER" id="PTHR34475">
    <property type="match status" value="1"/>
</dbReference>
<dbReference type="Gene3D" id="1.10.260.40">
    <property type="entry name" value="lambda repressor-like DNA-binding domains"/>
    <property type="match status" value="1"/>
</dbReference>
<dbReference type="InterPro" id="IPR010982">
    <property type="entry name" value="Lambda_DNA-bd_dom_sf"/>
</dbReference>
<dbReference type="KEGG" id="vpi:BW732_04270"/>
<dbReference type="AlphaFoldDB" id="A0A1Q2D5F5"/>
<reference evidence="3 4" key="1">
    <citation type="journal article" date="2010" name="Int. J. Syst. Evol. Microbiol.">
        <title>Vagococcus penaei sp. nov., isolated from spoilage microbiota of cooked shrimp (Penaeus vannamei).</title>
        <authorList>
            <person name="Jaffres E."/>
            <person name="Prevost H."/>
            <person name="Rossero A."/>
            <person name="Joffraud J.J."/>
            <person name="Dousset X."/>
        </authorList>
    </citation>
    <scope>NUCLEOTIDE SEQUENCE [LARGE SCALE GENOMIC DNA]</scope>
    <source>
        <strain evidence="3 4">CD276</strain>
    </source>
</reference>
<accession>A0A1Q2D5F5</accession>
<dbReference type="InterPro" id="IPR050400">
    <property type="entry name" value="Bact_Cytoskel_RodZ"/>
</dbReference>